<dbReference type="GO" id="GO:0047736">
    <property type="term" value="F:cellobiose epimerase activity"/>
    <property type="evidence" value="ECO:0007669"/>
    <property type="project" value="UniProtKB-UniRule"/>
</dbReference>
<accession>E8N635</accession>
<dbReference type="InParanoid" id="E8N635"/>
<dbReference type="Pfam" id="PF07221">
    <property type="entry name" value="GlcNAc_2-epim"/>
    <property type="match status" value="1"/>
</dbReference>
<dbReference type="KEGG" id="atm:ANT_18730"/>
<keyword evidence="6" id="KW-1185">Reference proteome</keyword>
<organism evidence="5 6">
    <name type="scientific">Anaerolinea thermophila (strain DSM 14523 / JCM 11388 / NBRC 100420 / UNI-1)</name>
    <dbReference type="NCBI Taxonomy" id="926569"/>
    <lineage>
        <taxon>Bacteria</taxon>
        <taxon>Bacillati</taxon>
        <taxon>Chloroflexota</taxon>
        <taxon>Anaerolineae</taxon>
        <taxon>Anaerolineales</taxon>
        <taxon>Anaerolineaceae</taxon>
        <taxon>Anaerolinea</taxon>
    </lineage>
</organism>
<sequence length="398" mass="46336">MEIRMLRTLADEMEKEVRERILPFWMGTARDPRGGVYGLVNEEGIPDPLASKGGTLQARVVWTFSRAYQLWPEQAYLDSAYHVWRFFLDHLWDNKHGGIYWLVDSRGYPLDSRKLTFANAYAIYAMSEYAKAFRDEEALKNAVFLFQQLDRIAHDEQGGGWLEGFDRDWKPVSDARISSNDMISDKSMNSHLHLLEAFVPLAQVWRDELLLLRLRECIDIFLNKILHPETHHFRLFFDRKWTPLSDWISFGHDIEGSWLLVKAAEVLGDTDLLAQVKEQAVQIVDCVLAEGLDEDGALVGEMNSAGQLEGQKDWWLQAETVVGCINAYQISGDLKYLQTATKTWNWIKENLRHPSGEWRWGTSREGQPQHRPLVDFWKCPYHNSRMCFEIISRNRQEE</sequence>
<dbReference type="EMBL" id="AP012029">
    <property type="protein sequence ID" value="BAJ63899.1"/>
    <property type="molecule type" value="Genomic_DNA"/>
</dbReference>
<dbReference type="InterPro" id="IPR012341">
    <property type="entry name" value="6hp_glycosidase-like_sf"/>
</dbReference>
<dbReference type="HOGENOM" id="CLU_046651_3_0_0"/>
<dbReference type="eggNOG" id="COG2942">
    <property type="taxonomic scope" value="Bacteria"/>
</dbReference>
<evidence type="ECO:0000313" key="5">
    <source>
        <dbReference type="EMBL" id="BAJ63899.1"/>
    </source>
</evidence>
<dbReference type="InterPro" id="IPR008928">
    <property type="entry name" value="6-hairpin_glycosidase_sf"/>
</dbReference>
<evidence type="ECO:0000256" key="3">
    <source>
        <dbReference type="ARBA" id="ARBA00023235"/>
    </source>
</evidence>
<name>E8N635_ANATU</name>
<dbReference type="SMR" id="E8N635"/>
<dbReference type="Proteomes" id="UP000008922">
    <property type="component" value="Chromosome"/>
</dbReference>
<evidence type="ECO:0000256" key="2">
    <source>
        <dbReference type="ARBA" id="ARBA00008558"/>
    </source>
</evidence>
<dbReference type="InterPro" id="IPR028584">
    <property type="entry name" value="Cellobiose_2_epim"/>
</dbReference>
<evidence type="ECO:0000256" key="4">
    <source>
        <dbReference type="HAMAP-Rule" id="MF_00929"/>
    </source>
</evidence>
<comment type="catalytic activity">
    <reaction evidence="1 4">
        <text>D-cellobiose = beta-D-glucosyl-(1-&gt;4)-D-mannopyranose</text>
        <dbReference type="Rhea" id="RHEA:23384"/>
        <dbReference type="ChEBI" id="CHEBI:17057"/>
        <dbReference type="ChEBI" id="CHEBI:47931"/>
        <dbReference type="EC" id="5.1.3.11"/>
    </reaction>
</comment>
<dbReference type="AlphaFoldDB" id="E8N635"/>
<evidence type="ECO:0000313" key="6">
    <source>
        <dbReference type="Proteomes" id="UP000008922"/>
    </source>
</evidence>
<comment type="similarity">
    <text evidence="2">Belongs to the N-acylglucosamine 2-epimerase family.</text>
</comment>
<gene>
    <name evidence="5" type="ordered locus">ANT_18730</name>
</gene>
<evidence type="ECO:0000256" key="1">
    <source>
        <dbReference type="ARBA" id="ARBA00001470"/>
    </source>
</evidence>
<protein>
    <recommendedName>
        <fullName evidence="4">Cellobiose 2-epimerase</fullName>
        <shortName evidence="4">CE</shortName>
        <ecNumber evidence="4">5.1.3.11</ecNumber>
    </recommendedName>
</protein>
<reference evidence="5 6" key="1">
    <citation type="submission" date="2010-12" db="EMBL/GenBank/DDBJ databases">
        <title>Whole genome sequence of Anaerolinea thermophila UNI-1.</title>
        <authorList>
            <person name="Narita-Yamada S."/>
            <person name="Kishi E."/>
            <person name="Watanabe Y."/>
            <person name="Takasaki K."/>
            <person name="Ankai A."/>
            <person name="Oguchi A."/>
            <person name="Fukui S."/>
            <person name="Takahashi M."/>
            <person name="Yashiro I."/>
            <person name="Hosoyama A."/>
            <person name="Sekiguchi Y."/>
            <person name="Hanada S."/>
            <person name="Fujita N."/>
        </authorList>
    </citation>
    <scope>NUCLEOTIDE SEQUENCE [LARGE SCALE GENOMIC DNA]</scope>
    <source>
        <strain evidence="6">DSM 14523 / JCM 11388 / NBRC 100420 / UNI-1</strain>
    </source>
</reference>
<dbReference type="HAMAP" id="MF_00929">
    <property type="entry name" value="Cellobiose_2_epim"/>
    <property type="match status" value="1"/>
</dbReference>
<comment type="function">
    <text evidence="4">Catalyzes the reversible epimerization of cellobiose to 4-O-beta-D-glucopyranosyl-D-mannose (Glc-Man).</text>
</comment>
<dbReference type="PANTHER" id="PTHR15108">
    <property type="entry name" value="N-ACYLGLUCOSAMINE-2-EPIMERASE"/>
    <property type="match status" value="1"/>
</dbReference>
<comment type="similarity">
    <text evidence="4">Belongs to the cellobiose 2-epimerase family.</text>
</comment>
<proteinExistence type="inferred from homology"/>
<dbReference type="GO" id="GO:0005975">
    <property type="term" value="P:carbohydrate metabolic process"/>
    <property type="evidence" value="ECO:0007669"/>
    <property type="project" value="InterPro"/>
</dbReference>
<dbReference type="EC" id="5.1.3.11" evidence="4"/>
<keyword evidence="3 4" id="KW-0413">Isomerase</keyword>
<dbReference type="OrthoDB" id="5141876at2"/>
<dbReference type="SUPFAM" id="SSF48208">
    <property type="entry name" value="Six-hairpin glycosidases"/>
    <property type="match status" value="1"/>
</dbReference>
<dbReference type="Gene3D" id="1.50.10.10">
    <property type="match status" value="1"/>
</dbReference>
<dbReference type="InterPro" id="IPR010819">
    <property type="entry name" value="AGE/CE"/>
</dbReference>
<dbReference type="STRING" id="926569.ANT_18730"/>